<organism evidence="2 3">
    <name type="scientific">Pleurodeles waltl</name>
    <name type="common">Iberian ribbed newt</name>
    <dbReference type="NCBI Taxonomy" id="8319"/>
    <lineage>
        <taxon>Eukaryota</taxon>
        <taxon>Metazoa</taxon>
        <taxon>Chordata</taxon>
        <taxon>Craniata</taxon>
        <taxon>Vertebrata</taxon>
        <taxon>Euteleostomi</taxon>
        <taxon>Amphibia</taxon>
        <taxon>Batrachia</taxon>
        <taxon>Caudata</taxon>
        <taxon>Salamandroidea</taxon>
        <taxon>Salamandridae</taxon>
        <taxon>Pleurodelinae</taxon>
        <taxon>Pleurodeles</taxon>
    </lineage>
</organism>
<keyword evidence="3" id="KW-1185">Reference proteome</keyword>
<name>A0AAV7TL28_PLEWA</name>
<protein>
    <submittedName>
        <fullName evidence="2">Uncharacterized protein</fullName>
    </submittedName>
</protein>
<sequence length="143" mass="15906">MRKEIREPTRAGVAQCGESCEAIVAEGEDVQGVGEEQEDTLRIDTVEQEPEKSREPEDSQELEPTTGKPSGCKGEDTVVPNAKASEAKKSMTMRKWLKIHINVLQEKETWAQTSTPLTGYIEYLCPVTKVNFMDALGMAFPFI</sequence>
<evidence type="ECO:0000313" key="3">
    <source>
        <dbReference type="Proteomes" id="UP001066276"/>
    </source>
</evidence>
<feature type="region of interest" description="Disordered" evidence="1">
    <location>
        <begin position="27"/>
        <end position="86"/>
    </location>
</feature>
<proteinExistence type="predicted"/>
<feature type="compositionally biased region" description="Basic and acidic residues" evidence="1">
    <location>
        <begin position="39"/>
        <end position="57"/>
    </location>
</feature>
<dbReference type="EMBL" id="JANPWB010000006">
    <property type="protein sequence ID" value="KAJ1177370.1"/>
    <property type="molecule type" value="Genomic_DNA"/>
</dbReference>
<evidence type="ECO:0000256" key="1">
    <source>
        <dbReference type="SAM" id="MobiDB-lite"/>
    </source>
</evidence>
<dbReference type="Proteomes" id="UP001066276">
    <property type="component" value="Chromosome 3_2"/>
</dbReference>
<evidence type="ECO:0000313" key="2">
    <source>
        <dbReference type="EMBL" id="KAJ1177370.1"/>
    </source>
</evidence>
<accession>A0AAV7TL28</accession>
<dbReference type="AlphaFoldDB" id="A0AAV7TL28"/>
<gene>
    <name evidence="2" type="ORF">NDU88_002628</name>
</gene>
<reference evidence="2" key="1">
    <citation type="journal article" date="2022" name="bioRxiv">
        <title>Sequencing and chromosome-scale assembly of the giantPleurodeles waltlgenome.</title>
        <authorList>
            <person name="Brown T."/>
            <person name="Elewa A."/>
            <person name="Iarovenko S."/>
            <person name="Subramanian E."/>
            <person name="Araus A.J."/>
            <person name="Petzold A."/>
            <person name="Susuki M."/>
            <person name="Suzuki K.-i.T."/>
            <person name="Hayashi T."/>
            <person name="Toyoda A."/>
            <person name="Oliveira C."/>
            <person name="Osipova E."/>
            <person name="Leigh N.D."/>
            <person name="Simon A."/>
            <person name="Yun M.H."/>
        </authorList>
    </citation>
    <scope>NUCLEOTIDE SEQUENCE</scope>
    <source>
        <strain evidence="2">20211129_DDA</strain>
        <tissue evidence="2">Liver</tissue>
    </source>
</reference>
<comment type="caution">
    <text evidence="2">The sequence shown here is derived from an EMBL/GenBank/DDBJ whole genome shotgun (WGS) entry which is preliminary data.</text>
</comment>